<accession>A0AAV5RIY4</accession>
<reference evidence="2 3" key="1">
    <citation type="journal article" date="2023" name="Elife">
        <title>Identification of key yeast species and microbe-microbe interactions impacting larval growth of Drosophila in the wild.</title>
        <authorList>
            <person name="Mure A."/>
            <person name="Sugiura Y."/>
            <person name="Maeda R."/>
            <person name="Honda K."/>
            <person name="Sakurai N."/>
            <person name="Takahashi Y."/>
            <person name="Watada M."/>
            <person name="Katoh T."/>
            <person name="Gotoh A."/>
            <person name="Gotoh Y."/>
            <person name="Taniguchi I."/>
            <person name="Nakamura K."/>
            <person name="Hayashi T."/>
            <person name="Katayama T."/>
            <person name="Uemura T."/>
            <person name="Hattori Y."/>
        </authorList>
    </citation>
    <scope>NUCLEOTIDE SEQUENCE [LARGE SCALE GENOMIC DNA]</scope>
    <source>
        <strain evidence="2 3">SB-73</strain>
    </source>
</reference>
<evidence type="ECO:0000313" key="2">
    <source>
        <dbReference type="EMBL" id="GMM51475.1"/>
    </source>
</evidence>
<sequence length="449" mass="51300">MAAPSQSRQSSATDATLSSTVEDTPTDLCEALGIPKDNYVDVSTEQVDQYQYHIEIARPIHPNNFGLQRDERSTTDFQSTILNTNYPIIDAPRFWTMPGVSKTEPKEFTKETNEISTSITGRLERIFSEKIRDQDLIPFSIYMLMKVFLESGLANYNLVKDKSLQDVLLYRGIFSGLELSCTSRQIQQILPKCYNAMFSPELAASLTQTCFSLDSLVPYLKSIPSVAASPLYKVFLLKQAIQLPSLAMNYKDADIITSIMEYYTRLIELSRRTSLGTSITLLMAMSKTAPHILDRIQDYLDSTNASTEASQIEIDKKLSKFQESKKIVLSTEKLTLVRRAELKILITEQFESVNYLLQSLCKDDLNTESPSQIVAYKPTQRRQDNLITEGNFGRTKSFVHQIFGDNNFEPNKSFRRQKRRQINTPFISQKSKWNDQFVRDKPAQPEKDF</sequence>
<dbReference type="EMBL" id="BTGC01000005">
    <property type="protein sequence ID" value="GMM51475.1"/>
    <property type="molecule type" value="Genomic_DNA"/>
</dbReference>
<dbReference type="Proteomes" id="UP001362899">
    <property type="component" value="Unassembled WGS sequence"/>
</dbReference>
<organism evidence="2 3">
    <name type="scientific">Starmerella bacillaris</name>
    <name type="common">Yeast</name>
    <name type="synonym">Candida zemplinina</name>
    <dbReference type="NCBI Taxonomy" id="1247836"/>
    <lineage>
        <taxon>Eukaryota</taxon>
        <taxon>Fungi</taxon>
        <taxon>Dikarya</taxon>
        <taxon>Ascomycota</taxon>
        <taxon>Saccharomycotina</taxon>
        <taxon>Dipodascomycetes</taxon>
        <taxon>Dipodascales</taxon>
        <taxon>Trichomonascaceae</taxon>
        <taxon>Starmerella</taxon>
    </lineage>
</organism>
<keyword evidence="3" id="KW-1185">Reference proteome</keyword>
<evidence type="ECO:0000313" key="3">
    <source>
        <dbReference type="Proteomes" id="UP001362899"/>
    </source>
</evidence>
<name>A0AAV5RIY4_STABA</name>
<proteinExistence type="predicted"/>
<dbReference type="AlphaFoldDB" id="A0AAV5RIY4"/>
<protein>
    <submittedName>
        <fullName evidence="2">Uncharacterized protein</fullName>
    </submittedName>
</protein>
<comment type="caution">
    <text evidence="2">The sequence shown here is derived from an EMBL/GenBank/DDBJ whole genome shotgun (WGS) entry which is preliminary data.</text>
</comment>
<gene>
    <name evidence="2" type="ORF">DASB73_024330</name>
</gene>
<evidence type="ECO:0000256" key="1">
    <source>
        <dbReference type="SAM" id="MobiDB-lite"/>
    </source>
</evidence>
<feature type="region of interest" description="Disordered" evidence="1">
    <location>
        <begin position="1"/>
        <end position="22"/>
    </location>
</feature>